<organism evidence="1 2">
    <name type="scientific">Comamonas thiooxydans</name>
    <dbReference type="NCBI Taxonomy" id="363952"/>
    <lineage>
        <taxon>Bacteria</taxon>
        <taxon>Pseudomonadati</taxon>
        <taxon>Pseudomonadota</taxon>
        <taxon>Betaproteobacteria</taxon>
        <taxon>Burkholderiales</taxon>
        <taxon>Comamonadaceae</taxon>
        <taxon>Comamonas</taxon>
    </lineage>
</organism>
<dbReference type="Proteomes" id="UP001161065">
    <property type="component" value="Unassembled WGS sequence"/>
</dbReference>
<evidence type="ECO:0000313" key="1">
    <source>
        <dbReference type="EMBL" id="MDH1336422.1"/>
    </source>
</evidence>
<evidence type="ECO:0000313" key="2">
    <source>
        <dbReference type="Proteomes" id="UP001161065"/>
    </source>
</evidence>
<dbReference type="RefSeq" id="WP_179626535.1">
    <property type="nucleotide sequence ID" value="NZ_JAOCEK010000021.1"/>
</dbReference>
<sequence>MKNTSNVVRVCRVFDFDESPSEIYAKLCKSLSLLPAPWGLADVDVITFEDRSDWPVNEVSYRLHEEVSRLEIGLLSRRYRRHSEVAPCLEDYMTVEFNSAKNGADLKYVFDQVIPLYIRSFGAFFAAVEDMDVLAEEEDEFWKSSDEERMHARAQAGPRRQECLHIRQVNYWAREQCNNYFGLAPEQVVGILGDHVARADVLEEGAYIVVSYDPLTSEQAQAITPALMPLLKTR</sequence>
<dbReference type="EMBL" id="JAOCEK010000021">
    <property type="protein sequence ID" value="MDH1336422.1"/>
    <property type="molecule type" value="Genomic_DNA"/>
</dbReference>
<dbReference type="AlphaFoldDB" id="A0AA42TQW4"/>
<protein>
    <submittedName>
        <fullName evidence="1">Uncharacterized protein</fullName>
    </submittedName>
</protein>
<gene>
    <name evidence="1" type="ORF">N5D63_19935</name>
</gene>
<comment type="caution">
    <text evidence="1">The sequence shown here is derived from an EMBL/GenBank/DDBJ whole genome shotgun (WGS) entry which is preliminary data.</text>
</comment>
<accession>A0AA42TQW4</accession>
<proteinExistence type="predicted"/>
<reference evidence="1" key="1">
    <citation type="submission" date="2022-09" db="EMBL/GenBank/DDBJ databases">
        <title>Intensive care unit water sources are persistently colonized with multi-drug resistant bacteria and are the site of extensive horizontal gene transfer of antibiotic resistance genes.</title>
        <authorList>
            <person name="Diorio-Toth L."/>
        </authorList>
    </citation>
    <scope>NUCLEOTIDE SEQUENCE</scope>
    <source>
        <strain evidence="1">GD03832</strain>
    </source>
</reference>
<name>A0AA42TQW4_9BURK</name>